<gene>
    <name evidence="1" type="primary">HaOG206608</name>
    <name evidence="1" type="ORF">B5X24_HaOG206608</name>
</gene>
<keyword evidence="2" id="KW-1185">Reference proteome</keyword>
<dbReference type="EMBL" id="KZ150007">
    <property type="protein sequence ID" value="PZC75193.1"/>
    <property type="molecule type" value="Genomic_DNA"/>
</dbReference>
<evidence type="ECO:0000313" key="1">
    <source>
        <dbReference type="EMBL" id="PZC75193.1"/>
    </source>
</evidence>
<dbReference type="AlphaFoldDB" id="A0A2W1BTX5"/>
<sequence>MHLRLLFHSRISHGGESNCLGHFDDGLQSKLESLSLVNGHAHDCFVRVRGCAGAGRCVITISRTDIAQCSGATPSSLACKCAQLSLVVAHHINHSFPLFVPAPAEITHTDKPLCFHCVHYDYFSNCLSFFCAAVYVLVKSNIGTIFVAFTRRSASFIGAVSFSNNPSI</sequence>
<dbReference type="Proteomes" id="UP000249218">
    <property type="component" value="Unassembled WGS sequence"/>
</dbReference>
<accession>A0A2W1BTX5</accession>
<evidence type="ECO:0000313" key="2">
    <source>
        <dbReference type="Proteomes" id="UP000249218"/>
    </source>
</evidence>
<name>A0A2W1BTX5_HELAM</name>
<reference evidence="1 2" key="1">
    <citation type="journal article" date="2017" name="BMC Biol.">
        <title>Genomic innovations, transcriptional plasticity and gene loss underlying the evolution and divergence of two highly polyphagous and invasive Helicoverpa pest species.</title>
        <authorList>
            <person name="Pearce S.L."/>
            <person name="Clarke D.F."/>
            <person name="East P.D."/>
            <person name="Elfekih S."/>
            <person name="Gordon K.H."/>
            <person name="Jermiin L.S."/>
            <person name="McGaughran A."/>
            <person name="Oakeshott J.G."/>
            <person name="Papanikolaou A."/>
            <person name="Perera O.P."/>
            <person name="Rane R.V."/>
            <person name="Richards S."/>
            <person name="Tay W.T."/>
            <person name="Walsh T.K."/>
            <person name="Anderson A."/>
            <person name="Anderson C.J."/>
            <person name="Asgari S."/>
            <person name="Board P.G."/>
            <person name="Bretschneider A."/>
            <person name="Campbell P.M."/>
            <person name="Chertemps T."/>
            <person name="Christeller J.T."/>
            <person name="Coppin C.W."/>
            <person name="Downes S.J."/>
            <person name="Duan G."/>
            <person name="Farnsworth C.A."/>
            <person name="Good R.T."/>
            <person name="Han L.B."/>
            <person name="Han Y.C."/>
            <person name="Hatje K."/>
            <person name="Horne I."/>
            <person name="Huang Y.P."/>
            <person name="Hughes D.S."/>
            <person name="Jacquin-Joly E."/>
            <person name="James W."/>
            <person name="Jhangiani S."/>
            <person name="Kollmar M."/>
            <person name="Kuwar S.S."/>
            <person name="Li S."/>
            <person name="Liu N.Y."/>
            <person name="Maibeche M.T."/>
            <person name="Miller J.R."/>
            <person name="Montagne N."/>
            <person name="Perry T."/>
            <person name="Qu J."/>
            <person name="Song S.V."/>
            <person name="Sutton G.G."/>
            <person name="Vogel H."/>
            <person name="Walenz B.P."/>
            <person name="Xu W."/>
            <person name="Zhang H.J."/>
            <person name="Zou Z."/>
            <person name="Batterham P."/>
            <person name="Edwards O.R."/>
            <person name="Feyereisen R."/>
            <person name="Gibbs R.A."/>
            <person name="Heckel D.G."/>
            <person name="McGrath A."/>
            <person name="Robin C."/>
            <person name="Scherer S.E."/>
            <person name="Worley K.C."/>
            <person name="Wu Y.D."/>
        </authorList>
    </citation>
    <scope>NUCLEOTIDE SEQUENCE [LARGE SCALE GENOMIC DNA]</scope>
    <source>
        <strain evidence="1">Harm_GR_Male_#8</strain>
        <tissue evidence="1">Whole organism</tissue>
    </source>
</reference>
<protein>
    <submittedName>
        <fullName evidence="1">Uncharacterized protein</fullName>
    </submittedName>
</protein>
<proteinExistence type="predicted"/>
<organism evidence="1 2">
    <name type="scientific">Helicoverpa armigera</name>
    <name type="common">Cotton bollworm</name>
    <name type="synonym">Heliothis armigera</name>
    <dbReference type="NCBI Taxonomy" id="29058"/>
    <lineage>
        <taxon>Eukaryota</taxon>
        <taxon>Metazoa</taxon>
        <taxon>Ecdysozoa</taxon>
        <taxon>Arthropoda</taxon>
        <taxon>Hexapoda</taxon>
        <taxon>Insecta</taxon>
        <taxon>Pterygota</taxon>
        <taxon>Neoptera</taxon>
        <taxon>Endopterygota</taxon>
        <taxon>Lepidoptera</taxon>
        <taxon>Glossata</taxon>
        <taxon>Ditrysia</taxon>
        <taxon>Noctuoidea</taxon>
        <taxon>Noctuidae</taxon>
        <taxon>Heliothinae</taxon>
        <taxon>Helicoverpa</taxon>
    </lineage>
</organism>